<dbReference type="SUPFAM" id="SSF81383">
    <property type="entry name" value="F-box domain"/>
    <property type="match status" value="1"/>
</dbReference>
<dbReference type="Gene3D" id="1.20.1280.50">
    <property type="match status" value="1"/>
</dbReference>
<proteinExistence type="predicted"/>
<evidence type="ECO:0000313" key="3">
    <source>
        <dbReference type="Proteomes" id="UP001163823"/>
    </source>
</evidence>
<reference evidence="2" key="1">
    <citation type="journal article" date="2023" name="Science">
        <title>Elucidation of the pathway for biosynthesis of saponin adjuvants from the soapbark tree.</title>
        <authorList>
            <person name="Reed J."/>
            <person name="Orme A."/>
            <person name="El-Demerdash A."/>
            <person name="Owen C."/>
            <person name="Martin L.B.B."/>
            <person name="Misra R.C."/>
            <person name="Kikuchi S."/>
            <person name="Rejzek M."/>
            <person name="Martin A.C."/>
            <person name="Harkess A."/>
            <person name="Leebens-Mack J."/>
            <person name="Louveau T."/>
            <person name="Stephenson M.J."/>
            <person name="Osbourn A."/>
        </authorList>
    </citation>
    <scope>NUCLEOTIDE SEQUENCE</scope>
    <source>
        <strain evidence="2">S10</strain>
    </source>
</reference>
<dbReference type="PANTHER" id="PTHR32212:SF234">
    <property type="entry name" value="F-BOX_LRR-REPEAT PROTEIN 13-LIKE"/>
    <property type="match status" value="1"/>
</dbReference>
<gene>
    <name evidence="2" type="ORF">O6P43_029092</name>
</gene>
<dbReference type="InterPro" id="IPR036047">
    <property type="entry name" value="F-box-like_dom_sf"/>
</dbReference>
<dbReference type="PANTHER" id="PTHR32212">
    <property type="entry name" value="CYCLIN-LIKE F-BOX"/>
    <property type="match status" value="1"/>
</dbReference>
<dbReference type="Pfam" id="PF00646">
    <property type="entry name" value="F-box"/>
    <property type="match status" value="1"/>
</dbReference>
<dbReference type="CDD" id="cd22160">
    <property type="entry name" value="F-box_AtFBL13-like"/>
    <property type="match status" value="1"/>
</dbReference>
<protein>
    <submittedName>
        <fullName evidence="2">F-box family protein</fullName>
    </submittedName>
</protein>
<keyword evidence="3" id="KW-1185">Reference proteome</keyword>
<dbReference type="EMBL" id="JARAOO010000012">
    <property type="protein sequence ID" value="KAJ7948642.1"/>
    <property type="molecule type" value="Genomic_DNA"/>
</dbReference>
<dbReference type="InterPro" id="IPR053781">
    <property type="entry name" value="F-box_AtFBL13-like"/>
</dbReference>
<evidence type="ECO:0000259" key="1">
    <source>
        <dbReference type="Pfam" id="PF00646"/>
    </source>
</evidence>
<organism evidence="2 3">
    <name type="scientific">Quillaja saponaria</name>
    <name type="common">Soap bark tree</name>
    <dbReference type="NCBI Taxonomy" id="32244"/>
    <lineage>
        <taxon>Eukaryota</taxon>
        <taxon>Viridiplantae</taxon>
        <taxon>Streptophyta</taxon>
        <taxon>Embryophyta</taxon>
        <taxon>Tracheophyta</taxon>
        <taxon>Spermatophyta</taxon>
        <taxon>Magnoliopsida</taxon>
        <taxon>eudicotyledons</taxon>
        <taxon>Gunneridae</taxon>
        <taxon>Pentapetalae</taxon>
        <taxon>rosids</taxon>
        <taxon>fabids</taxon>
        <taxon>Fabales</taxon>
        <taxon>Quillajaceae</taxon>
        <taxon>Quillaja</taxon>
    </lineage>
</organism>
<accession>A0AAD7PB20</accession>
<comment type="caution">
    <text evidence="2">The sequence shown here is derived from an EMBL/GenBank/DDBJ whole genome shotgun (WGS) entry which is preliminary data.</text>
</comment>
<dbReference type="InterPro" id="IPR001810">
    <property type="entry name" value="F-box_dom"/>
</dbReference>
<sequence length="88" mass="10245">MAEFTGLLEKRRKVSNLEESLAMADWISNLPDCLLCHILSLLPFKLAVATGILSKRWSLLWTLVPNLDFDDNYEQKIDKDDELDYMRN</sequence>
<dbReference type="Proteomes" id="UP001163823">
    <property type="component" value="Chromosome 12"/>
</dbReference>
<dbReference type="AlphaFoldDB" id="A0AAD7PB20"/>
<dbReference type="KEGG" id="qsa:O6P43_029092"/>
<feature type="domain" description="F-box" evidence="1">
    <location>
        <begin position="27"/>
        <end position="65"/>
    </location>
</feature>
<evidence type="ECO:0000313" key="2">
    <source>
        <dbReference type="EMBL" id="KAJ7948642.1"/>
    </source>
</evidence>
<name>A0AAD7PB20_QUISA</name>